<evidence type="ECO:0000313" key="3">
    <source>
        <dbReference type="Proteomes" id="UP000034883"/>
    </source>
</evidence>
<protein>
    <submittedName>
        <fullName evidence="2">Uncharacterized protein</fullName>
    </submittedName>
</protein>
<name>A0A0F6W710_9BACT</name>
<keyword evidence="1" id="KW-0732">Signal</keyword>
<dbReference type="Proteomes" id="UP000034883">
    <property type="component" value="Chromosome"/>
</dbReference>
<proteinExistence type="predicted"/>
<dbReference type="EMBL" id="CP011125">
    <property type="protein sequence ID" value="AKF09125.1"/>
    <property type="molecule type" value="Genomic_DNA"/>
</dbReference>
<dbReference type="STRING" id="927083.DB32_006274"/>
<feature type="signal peptide" evidence="1">
    <location>
        <begin position="1"/>
        <end position="25"/>
    </location>
</feature>
<dbReference type="RefSeq" id="WP_053236207.1">
    <property type="nucleotide sequence ID" value="NZ_CP011125.1"/>
</dbReference>
<feature type="chain" id="PRO_5002511946" evidence="1">
    <location>
        <begin position="26"/>
        <end position="298"/>
    </location>
</feature>
<evidence type="ECO:0000256" key="1">
    <source>
        <dbReference type="SAM" id="SignalP"/>
    </source>
</evidence>
<sequence length="298" mass="30871">MTKNRRRALSVMIVAVFAVLGTATAGGGEEGAASSGSNDAVTEMEGHFQYGQAWGEGPEAQQMAQTLLSDLEPGDSVAVRVIDGTPRRVVALVKYGDAQTEGLADLDDATRRQHLDGLLSDLDAIYETGDSNVGLGIRGTLFYGAVVTRQPGQAPQYQVGAIITTDPLEAILDAPATPPAPARAIAVGATESGQLQPTPAPLPRYLLSLAAPANLMANVVSPGLTGEQAPFAMICSGAVRFPACETAMVEPQFDEQGNPVYRLAAGAYSVFVVPGDDCGGAPVCPPSQAPYQLTVTQM</sequence>
<dbReference type="KEGG" id="samy:DB32_006274"/>
<reference evidence="2 3" key="1">
    <citation type="submission" date="2015-03" db="EMBL/GenBank/DDBJ databases">
        <title>Genome assembly of Sandaracinus amylolyticus DSM 53668.</title>
        <authorList>
            <person name="Sharma G."/>
            <person name="Subramanian S."/>
        </authorList>
    </citation>
    <scope>NUCLEOTIDE SEQUENCE [LARGE SCALE GENOMIC DNA]</scope>
    <source>
        <strain evidence="2 3">DSM 53668</strain>
    </source>
</reference>
<gene>
    <name evidence="2" type="ORF">DB32_006274</name>
</gene>
<organism evidence="2 3">
    <name type="scientific">Sandaracinus amylolyticus</name>
    <dbReference type="NCBI Taxonomy" id="927083"/>
    <lineage>
        <taxon>Bacteria</taxon>
        <taxon>Pseudomonadati</taxon>
        <taxon>Myxococcota</taxon>
        <taxon>Polyangia</taxon>
        <taxon>Polyangiales</taxon>
        <taxon>Sandaracinaceae</taxon>
        <taxon>Sandaracinus</taxon>
    </lineage>
</organism>
<evidence type="ECO:0000313" key="2">
    <source>
        <dbReference type="EMBL" id="AKF09125.1"/>
    </source>
</evidence>
<dbReference type="AlphaFoldDB" id="A0A0F6W710"/>
<keyword evidence="3" id="KW-1185">Reference proteome</keyword>
<accession>A0A0F6W710</accession>